<keyword evidence="3" id="KW-1185">Reference proteome</keyword>
<organism evidence="2 3">
    <name type="scientific">Lunatimonas lonarensis</name>
    <dbReference type="NCBI Taxonomy" id="1232681"/>
    <lineage>
        <taxon>Bacteria</taxon>
        <taxon>Pseudomonadati</taxon>
        <taxon>Bacteroidota</taxon>
        <taxon>Cytophagia</taxon>
        <taxon>Cytophagales</taxon>
        <taxon>Cyclobacteriaceae</taxon>
    </lineage>
</organism>
<dbReference type="RefSeq" id="WP_010854734.1">
    <property type="nucleotide sequence ID" value="NZ_AQHR01000070.1"/>
</dbReference>
<dbReference type="Pfam" id="PF00483">
    <property type="entry name" value="NTP_transferase"/>
    <property type="match status" value="1"/>
</dbReference>
<dbReference type="Gene3D" id="3.90.550.10">
    <property type="entry name" value="Spore Coat Polysaccharide Biosynthesis Protein SpsA, Chain A"/>
    <property type="match status" value="1"/>
</dbReference>
<comment type="caution">
    <text evidence="2">The sequence shown here is derived from an EMBL/GenBank/DDBJ whole genome shotgun (WGS) entry which is preliminary data.</text>
</comment>
<dbReference type="SUPFAM" id="SSF53448">
    <property type="entry name" value="Nucleotide-diphospho-sugar transferases"/>
    <property type="match status" value="1"/>
</dbReference>
<dbReference type="STRING" id="1232681.ADIS_2598"/>
<evidence type="ECO:0000259" key="1">
    <source>
        <dbReference type="Pfam" id="PF00483"/>
    </source>
</evidence>
<dbReference type="PANTHER" id="PTHR46390">
    <property type="entry name" value="MANNOSE-1-PHOSPHATE GUANYLYLTRANSFERASE"/>
    <property type="match status" value="1"/>
</dbReference>
<dbReference type="EMBL" id="AQHR01000070">
    <property type="protein sequence ID" value="EON76937.1"/>
    <property type="molecule type" value="Genomic_DNA"/>
</dbReference>
<dbReference type="InterPro" id="IPR029044">
    <property type="entry name" value="Nucleotide-diphossugar_trans"/>
</dbReference>
<proteinExistence type="predicted"/>
<evidence type="ECO:0000313" key="3">
    <source>
        <dbReference type="Proteomes" id="UP000013909"/>
    </source>
</evidence>
<dbReference type="PANTHER" id="PTHR46390:SF1">
    <property type="entry name" value="MANNOSE-1-PHOSPHATE GUANYLYLTRANSFERASE"/>
    <property type="match status" value="1"/>
</dbReference>
<dbReference type="InterPro" id="IPR005835">
    <property type="entry name" value="NTP_transferase_dom"/>
</dbReference>
<keyword evidence="2" id="KW-0808">Transferase</keyword>
<dbReference type="InterPro" id="IPR049577">
    <property type="entry name" value="GMPP_N"/>
</dbReference>
<dbReference type="PATRIC" id="fig|1288963.3.peg.2589"/>
<feature type="domain" description="Nucleotidyl transferase" evidence="1">
    <location>
        <begin position="6"/>
        <end position="283"/>
    </location>
</feature>
<dbReference type="InterPro" id="IPR051161">
    <property type="entry name" value="Mannose-6P_isomerase_type2"/>
</dbReference>
<dbReference type="GO" id="GO:0004475">
    <property type="term" value="F:mannose-1-phosphate guanylyltransferase (GTP) activity"/>
    <property type="evidence" value="ECO:0007669"/>
    <property type="project" value="InterPro"/>
</dbReference>
<accession>R7ZS73</accession>
<dbReference type="EC" id="2.7.7.22" evidence="2"/>
<gene>
    <name evidence="2" type="ORF">ADIS_2598</name>
</gene>
<dbReference type="AlphaFoldDB" id="R7ZS73"/>
<keyword evidence="2" id="KW-0548">Nucleotidyltransferase</keyword>
<dbReference type="GO" id="GO:0009298">
    <property type="term" value="P:GDP-mannose biosynthetic process"/>
    <property type="evidence" value="ECO:0007669"/>
    <property type="project" value="TreeGrafter"/>
</dbReference>
<dbReference type="SUPFAM" id="SSF159283">
    <property type="entry name" value="Guanosine diphospho-D-mannose pyrophosphorylase/mannose-6-phosphate isomerase linker domain"/>
    <property type="match status" value="1"/>
</dbReference>
<protein>
    <submittedName>
        <fullName evidence="2">Mannose-1-phosphate guanylyltransferase (GDP)</fullName>
        <ecNumber evidence="2">2.7.7.22</ecNumber>
    </submittedName>
</protein>
<name>R7ZS73_9BACT</name>
<dbReference type="CDD" id="cd02509">
    <property type="entry name" value="GDP-M1P_Guanylyltransferase"/>
    <property type="match status" value="1"/>
</dbReference>
<sequence length="355" mass="40017">MQPYIVILAGGLGAKLWPESRHSKPKQFLDLLGTGRTLLQMTYDRFLPKFSKDRFLVITTKKYLNLVKEQLPELDEQQILLEPIRRNTAASLGLVAYLIRKLDPDAEVIVSPSDQVVFNETAFFGVLDVALQASRIGHRLVTVGIQPHSPETGYGYIQYLEGTTDPVKKVKTFTEKPDLALAQTFLESGDFLWNSGIFIWKNESFIRAIELHMPEMAEVFEEGDPYFEGPEEAAFLRKAYSLIKNISVNAGILVKSDDVYVVTGNFGWSDLGTWRTLFEFKNKNHGSNVAEGHALLFDAENCFVKAGPNRLVVVQGLKDYLVADSENVVLICKIEEENRFREFLNGAKDKGAEFI</sequence>
<dbReference type="GO" id="GO:0008928">
    <property type="term" value="F:mannose-1-phosphate guanylyltransferase (GDP) activity"/>
    <property type="evidence" value="ECO:0007669"/>
    <property type="project" value="UniProtKB-EC"/>
</dbReference>
<dbReference type="Proteomes" id="UP000013909">
    <property type="component" value="Unassembled WGS sequence"/>
</dbReference>
<evidence type="ECO:0000313" key="2">
    <source>
        <dbReference type="EMBL" id="EON76937.1"/>
    </source>
</evidence>
<reference evidence="2 3" key="1">
    <citation type="submission" date="2013-02" db="EMBL/GenBank/DDBJ databases">
        <title>A novel strain isolated from Lonar lake, Maharashtra, India.</title>
        <authorList>
            <person name="Singh A."/>
        </authorList>
    </citation>
    <scope>NUCLEOTIDE SEQUENCE [LARGE SCALE GENOMIC DNA]</scope>
    <source>
        <strain evidence="2 3">AK24</strain>
    </source>
</reference>